<dbReference type="GO" id="GO:0006310">
    <property type="term" value="P:DNA recombination"/>
    <property type="evidence" value="ECO:0007669"/>
    <property type="project" value="InterPro"/>
</dbReference>
<dbReference type="CDD" id="cd07906">
    <property type="entry name" value="Adenylation_DNA_ligase_LigD_LigC"/>
    <property type="match status" value="1"/>
</dbReference>
<name>A0A927CSH9_9BACL</name>
<dbReference type="GO" id="GO:0006297">
    <property type="term" value="P:nucleotide-excision repair, DNA gap filling"/>
    <property type="evidence" value="ECO:0007669"/>
    <property type="project" value="TreeGrafter"/>
</dbReference>
<dbReference type="Pfam" id="PF01068">
    <property type="entry name" value="DNA_ligase_A_M"/>
    <property type="match status" value="1"/>
</dbReference>
<dbReference type="Pfam" id="PF04679">
    <property type="entry name" value="DNA_ligase_A_C"/>
    <property type="match status" value="1"/>
</dbReference>
<dbReference type="CDD" id="cd07971">
    <property type="entry name" value="OBF_DNA_ligase_LigD"/>
    <property type="match status" value="1"/>
</dbReference>
<dbReference type="InterPro" id="IPR012310">
    <property type="entry name" value="DNA_ligase_ATP-dep_cent"/>
</dbReference>
<comment type="caution">
    <text evidence="5">The sequence shown here is derived from an EMBL/GenBank/DDBJ whole genome shotgun (WGS) entry which is preliminary data.</text>
</comment>
<evidence type="ECO:0000256" key="3">
    <source>
        <dbReference type="ARBA" id="ARBA00034003"/>
    </source>
</evidence>
<feature type="domain" description="ATP-dependent DNA ligase family profile" evidence="4">
    <location>
        <begin position="105"/>
        <end position="238"/>
    </location>
</feature>
<dbReference type="AlphaFoldDB" id="A0A927CSH9"/>
<reference evidence="5" key="1">
    <citation type="submission" date="2020-09" db="EMBL/GenBank/DDBJ databases">
        <title>A novel bacterium of genus Paenibacillus, isolated from South China Sea.</title>
        <authorList>
            <person name="Huang H."/>
            <person name="Mo K."/>
            <person name="Hu Y."/>
        </authorList>
    </citation>
    <scope>NUCLEOTIDE SEQUENCE</scope>
    <source>
        <strain evidence="5">IB182493</strain>
    </source>
</reference>
<keyword evidence="2 5" id="KW-0436">Ligase</keyword>
<dbReference type="RefSeq" id="WP_190865202.1">
    <property type="nucleotide sequence ID" value="NZ_JACXIY010000030.1"/>
</dbReference>
<evidence type="ECO:0000313" key="5">
    <source>
        <dbReference type="EMBL" id="MBD2871416.1"/>
    </source>
</evidence>
<dbReference type="SUPFAM" id="SSF50249">
    <property type="entry name" value="Nucleic acid-binding proteins"/>
    <property type="match status" value="1"/>
</dbReference>
<evidence type="ECO:0000256" key="2">
    <source>
        <dbReference type="ARBA" id="ARBA00022598"/>
    </source>
</evidence>
<evidence type="ECO:0000259" key="4">
    <source>
        <dbReference type="PROSITE" id="PS50160"/>
    </source>
</evidence>
<comment type="catalytic activity">
    <reaction evidence="3">
        <text>ATP + (deoxyribonucleotide)n-3'-hydroxyl + 5'-phospho-(deoxyribonucleotide)m = (deoxyribonucleotide)n+m + AMP + diphosphate.</text>
        <dbReference type="EC" id="6.5.1.1"/>
    </reaction>
</comment>
<dbReference type="PROSITE" id="PS50160">
    <property type="entry name" value="DNA_LIGASE_A3"/>
    <property type="match status" value="1"/>
</dbReference>
<dbReference type="PANTHER" id="PTHR45997:SF1">
    <property type="entry name" value="DNA LIGASE 4"/>
    <property type="match status" value="1"/>
</dbReference>
<evidence type="ECO:0000256" key="1">
    <source>
        <dbReference type="ARBA" id="ARBA00012727"/>
    </source>
</evidence>
<dbReference type="EC" id="6.5.1.1" evidence="1"/>
<dbReference type="InterPro" id="IPR012340">
    <property type="entry name" value="NA-bd_OB-fold"/>
</dbReference>
<dbReference type="Gene3D" id="2.40.50.140">
    <property type="entry name" value="Nucleic acid-binding proteins"/>
    <property type="match status" value="1"/>
</dbReference>
<dbReference type="GO" id="GO:0003677">
    <property type="term" value="F:DNA binding"/>
    <property type="evidence" value="ECO:0007669"/>
    <property type="project" value="InterPro"/>
</dbReference>
<proteinExistence type="predicted"/>
<organism evidence="5 6">
    <name type="scientific">Paenibacillus arenilitoris</name>
    <dbReference type="NCBI Taxonomy" id="2772299"/>
    <lineage>
        <taxon>Bacteria</taxon>
        <taxon>Bacillati</taxon>
        <taxon>Bacillota</taxon>
        <taxon>Bacilli</taxon>
        <taxon>Bacillales</taxon>
        <taxon>Paenibacillaceae</taxon>
        <taxon>Paenibacillus</taxon>
    </lineage>
</organism>
<dbReference type="GO" id="GO:0003910">
    <property type="term" value="F:DNA ligase (ATP) activity"/>
    <property type="evidence" value="ECO:0007669"/>
    <property type="project" value="UniProtKB-EC"/>
</dbReference>
<protein>
    <recommendedName>
        <fullName evidence="1">DNA ligase (ATP)</fullName>
        <ecNumber evidence="1">6.5.1.1</ecNumber>
    </recommendedName>
</protein>
<accession>A0A927CSH9</accession>
<dbReference type="PANTHER" id="PTHR45997">
    <property type="entry name" value="DNA LIGASE 4"/>
    <property type="match status" value="1"/>
</dbReference>
<dbReference type="InterPro" id="IPR016059">
    <property type="entry name" value="DNA_ligase_ATP-dep_CS"/>
</dbReference>
<dbReference type="InterPro" id="IPR012309">
    <property type="entry name" value="DNA_ligase_ATP-dep_C"/>
</dbReference>
<evidence type="ECO:0000313" key="6">
    <source>
        <dbReference type="Proteomes" id="UP000632125"/>
    </source>
</evidence>
<sequence length="317" mass="35895">MELKPVFPFEPVSASVSPEGSNWVAQIKWDGVRILLYYDGGGTRLFNRKLNERTLQFPEFADIGAFCKAHSVILDGEMIAFDQNKPSFHEVMRRDSLKQAHGIAQAVSRIPVTYMVFDVLFCNGEWVTDRPLEYRQALLGQMIVPQSHVQLSQNFDDGEALYELMTRHRMEGVVFKDLRSAYGINGKDGRWRKRKVKKDLYAVVGGVTFRHDTVNALLLGLYSDDRELIYIGHAGTGKLTQKDWAAITEGTRRMKVPDRPFLNEPARSKEAVWVKPEIAVKVEFLELTPGGTMRHPSIQAIVGLNGRECTIDQLKGL</sequence>
<dbReference type="Gene3D" id="3.30.470.30">
    <property type="entry name" value="DNA ligase/mRNA capping enzyme"/>
    <property type="match status" value="1"/>
</dbReference>
<dbReference type="PROSITE" id="PS00697">
    <property type="entry name" value="DNA_LIGASE_A1"/>
    <property type="match status" value="1"/>
</dbReference>
<gene>
    <name evidence="5" type="ORF">IDH41_22775</name>
</gene>
<keyword evidence="6" id="KW-1185">Reference proteome</keyword>
<dbReference type="Proteomes" id="UP000632125">
    <property type="component" value="Unassembled WGS sequence"/>
</dbReference>
<dbReference type="GO" id="GO:0006303">
    <property type="term" value="P:double-strand break repair via nonhomologous end joining"/>
    <property type="evidence" value="ECO:0007669"/>
    <property type="project" value="TreeGrafter"/>
</dbReference>
<dbReference type="GO" id="GO:0005524">
    <property type="term" value="F:ATP binding"/>
    <property type="evidence" value="ECO:0007669"/>
    <property type="project" value="InterPro"/>
</dbReference>
<dbReference type="InterPro" id="IPR029710">
    <property type="entry name" value="LIG4"/>
</dbReference>
<dbReference type="EMBL" id="JACXIY010000030">
    <property type="protein sequence ID" value="MBD2871416.1"/>
    <property type="molecule type" value="Genomic_DNA"/>
</dbReference>
<dbReference type="SUPFAM" id="SSF56091">
    <property type="entry name" value="DNA ligase/mRNA capping enzyme, catalytic domain"/>
    <property type="match status" value="1"/>
</dbReference>